<dbReference type="PANTHER" id="PTHR43756">
    <property type="entry name" value="CHOLINE MONOOXYGENASE, CHLOROPLASTIC"/>
    <property type="match status" value="1"/>
</dbReference>
<dbReference type="GO" id="GO:0051213">
    <property type="term" value="F:dioxygenase activity"/>
    <property type="evidence" value="ECO:0007669"/>
    <property type="project" value="UniProtKB-KW"/>
</dbReference>
<dbReference type="SUPFAM" id="SSF55961">
    <property type="entry name" value="Bet v1-like"/>
    <property type="match status" value="1"/>
</dbReference>
<evidence type="ECO:0000259" key="7">
    <source>
        <dbReference type="PROSITE" id="PS51296"/>
    </source>
</evidence>
<dbReference type="InterPro" id="IPR017941">
    <property type="entry name" value="Rieske_2Fe-2S"/>
</dbReference>
<sequence length="370" mass="41883">MAISLDDVRDRYALPSVDQLLADLDAGETLPAPFYYAPEIHQLEQEKIFSKSWQYACHESAVAKPGDYAVTRAGAIPIIVTHGRDGQLRGFVNVCRHRLHSIAEENGNKPLLQCPYHGWTYGLDGKLKTAPRSQREPNFDCSTISLEPVSVERWDQWIFVNPDPNAAPLATVTADIRSRTDELNADLRDYEFQIRYEYDMECNWKLWAENAVECYHCPTLHSTSFGKTYHTSPDDYAIDSSDNTIWHAGPIKWLPTNVDPEGLKGFRFAFTFPSSFFALDDYVGFIGSIQPVGPQKSWAFVDMYAKPGADPIVVKEWLDMWDRTLIEDKRATDIQQIGYNSGRVRAGRLLLDSESPLQSFMRTAVTALSS</sequence>
<dbReference type="GO" id="GO:0004497">
    <property type="term" value="F:monooxygenase activity"/>
    <property type="evidence" value="ECO:0007669"/>
    <property type="project" value="UniProtKB-ARBA"/>
</dbReference>
<dbReference type="Pfam" id="PF00355">
    <property type="entry name" value="Rieske"/>
    <property type="match status" value="1"/>
</dbReference>
<accession>A0AA46WY99</accession>
<dbReference type="Proteomes" id="UP001162740">
    <property type="component" value="Chromosome"/>
</dbReference>
<gene>
    <name evidence="8" type="ORF">KUM34_008375</name>
</gene>
<dbReference type="InterPro" id="IPR036922">
    <property type="entry name" value="Rieske_2Fe-2S_sf"/>
</dbReference>
<protein>
    <submittedName>
        <fullName evidence="8">Aromatic ring-hydroxylating dioxygenase subunit alpha</fullName>
    </submittedName>
</protein>
<dbReference type="PANTHER" id="PTHR43756:SF5">
    <property type="entry name" value="CHOLINE MONOOXYGENASE, CHLOROPLASTIC"/>
    <property type="match status" value="1"/>
</dbReference>
<dbReference type="GO" id="GO:0016705">
    <property type="term" value="F:oxidoreductase activity, acting on paired donors, with incorporation or reduction of molecular oxygen"/>
    <property type="evidence" value="ECO:0007669"/>
    <property type="project" value="UniProtKB-ARBA"/>
</dbReference>
<keyword evidence="8" id="KW-0223">Dioxygenase</keyword>
<evidence type="ECO:0000256" key="3">
    <source>
        <dbReference type="ARBA" id="ARBA00022723"/>
    </source>
</evidence>
<dbReference type="Gene3D" id="2.102.10.10">
    <property type="entry name" value="Rieske [2Fe-2S] iron-sulphur domain"/>
    <property type="match status" value="1"/>
</dbReference>
<evidence type="ECO:0000256" key="2">
    <source>
        <dbReference type="ARBA" id="ARBA00022714"/>
    </source>
</evidence>
<organism evidence="8 9">
    <name type="scientific">Rhodococcus rhodochrous</name>
    <dbReference type="NCBI Taxonomy" id="1829"/>
    <lineage>
        <taxon>Bacteria</taxon>
        <taxon>Bacillati</taxon>
        <taxon>Actinomycetota</taxon>
        <taxon>Actinomycetes</taxon>
        <taxon>Mycobacteriales</taxon>
        <taxon>Nocardiaceae</taxon>
        <taxon>Rhodococcus</taxon>
    </lineage>
</organism>
<dbReference type="SUPFAM" id="SSF50022">
    <property type="entry name" value="ISP domain"/>
    <property type="match status" value="1"/>
</dbReference>
<dbReference type="GO" id="GO:0005506">
    <property type="term" value="F:iron ion binding"/>
    <property type="evidence" value="ECO:0007669"/>
    <property type="project" value="InterPro"/>
</dbReference>
<dbReference type="PROSITE" id="PS51296">
    <property type="entry name" value="RIESKE"/>
    <property type="match status" value="1"/>
</dbReference>
<dbReference type="PRINTS" id="PR00090">
    <property type="entry name" value="RNGDIOXGNASE"/>
</dbReference>
<feature type="domain" description="Rieske" evidence="7">
    <location>
        <begin position="54"/>
        <end position="160"/>
    </location>
</feature>
<evidence type="ECO:0000256" key="6">
    <source>
        <dbReference type="ARBA" id="ARBA00023014"/>
    </source>
</evidence>
<evidence type="ECO:0000313" key="9">
    <source>
        <dbReference type="Proteomes" id="UP001162740"/>
    </source>
</evidence>
<keyword evidence="6" id="KW-0411">Iron-sulfur</keyword>
<dbReference type="EMBL" id="CP083974">
    <property type="protein sequence ID" value="UZF46669.1"/>
    <property type="molecule type" value="Genomic_DNA"/>
</dbReference>
<dbReference type="CDD" id="cd03469">
    <property type="entry name" value="Rieske_RO_Alpha_N"/>
    <property type="match status" value="1"/>
</dbReference>
<keyword evidence="5" id="KW-0408">Iron</keyword>
<keyword evidence="4" id="KW-0560">Oxidoreductase</keyword>
<proteinExistence type="predicted"/>
<comment type="cofactor">
    <cofactor evidence="1">
        <name>Fe cation</name>
        <dbReference type="ChEBI" id="CHEBI:24875"/>
    </cofactor>
</comment>
<name>A0AA46WY99_RHORH</name>
<reference evidence="8 9" key="1">
    <citation type="journal article" date="2021" name="Front. Microbiol.">
        <title>Bacterial Transformation of Aromatic Monomers in Softwood Black Liquor.</title>
        <authorList>
            <person name="Navas L.E."/>
            <person name="Dexter G."/>
            <person name="Liu J."/>
            <person name="Levy-Booth D."/>
            <person name="Cho M."/>
            <person name="Jang S.K."/>
            <person name="Mansfield S.D."/>
            <person name="Renneckar S."/>
            <person name="Mohn W.W."/>
            <person name="Eltis L.D."/>
        </authorList>
    </citation>
    <scope>NUCLEOTIDE SEQUENCE [LARGE SCALE GENOMIC DNA]</scope>
    <source>
        <strain evidence="8 9">GD02</strain>
    </source>
</reference>
<dbReference type="InterPro" id="IPR015879">
    <property type="entry name" value="Ring_hydroxy_dOase_asu_C_dom"/>
</dbReference>
<evidence type="ECO:0000256" key="4">
    <source>
        <dbReference type="ARBA" id="ARBA00023002"/>
    </source>
</evidence>
<dbReference type="Gene3D" id="3.90.380.10">
    <property type="entry name" value="Naphthalene 1,2-dioxygenase Alpha Subunit, Chain A, domain 1"/>
    <property type="match status" value="2"/>
</dbReference>
<keyword evidence="3" id="KW-0479">Metal-binding</keyword>
<dbReference type="InterPro" id="IPR001663">
    <property type="entry name" value="Rng_hydr_dOase-A"/>
</dbReference>
<dbReference type="AlphaFoldDB" id="A0AA46WY99"/>
<dbReference type="RefSeq" id="WP_229581872.1">
    <property type="nucleotide sequence ID" value="NZ_CP083974.1"/>
</dbReference>
<evidence type="ECO:0000256" key="5">
    <source>
        <dbReference type="ARBA" id="ARBA00023004"/>
    </source>
</evidence>
<dbReference type="Pfam" id="PF00848">
    <property type="entry name" value="Ring_hydroxyl_A"/>
    <property type="match status" value="1"/>
</dbReference>
<dbReference type="CDD" id="cd00680">
    <property type="entry name" value="RHO_alpha_C"/>
    <property type="match status" value="1"/>
</dbReference>
<dbReference type="GO" id="GO:0051537">
    <property type="term" value="F:2 iron, 2 sulfur cluster binding"/>
    <property type="evidence" value="ECO:0007669"/>
    <property type="project" value="UniProtKB-KW"/>
</dbReference>
<keyword evidence="2" id="KW-0001">2Fe-2S</keyword>
<evidence type="ECO:0000313" key="8">
    <source>
        <dbReference type="EMBL" id="UZF46669.1"/>
    </source>
</evidence>
<evidence type="ECO:0000256" key="1">
    <source>
        <dbReference type="ARBA" id="ARBA00001962"/>
    </source>
</evidence>